<dbReference type="Pfam" id="PF12140">
    <property type="entry name" value="SLED"/>
    <property type="match status" value="1"/>
</dbReference>
<proteinExistence type="inferred from homology"/>
<dbReference type="GeneID" id="119745792"/>
<dbReference type="InterPro" id="IPR013761">
    <property type="entry name" value="SAM/pointed_sf"/>
</dbReference>
<dbReference type="InterPro" id="IPR038348">
    <property type="entry name" value="SLED_sf"/>
</dbReference>
<dbReference type="PROSITE" id="PS51079">
    <property type="entry name" value="MBT"/>
    <property type="match status" value="2"/>
</dbReference>
<dbReference type="Gene3D" id="3.90.1150.190">
    <property type="entry name" value="SLED domain"/>
    <property type="match status" value="1"/>
</dbReference>
<keyword evidence="12" id="KW-1185">Reference proteome</keyword>
<feature type="compositionally biased region" description="Low complexity" evidence="9">
    <location>
        <begin position="241"/>
        <end position="255"/>
    </location>
</feature>
<feature type="compositionally biased region" description="Low complexity" evidence="9">
    <location>
        <begin position="457"/>
        <end position="466"/>
    </location>
</feature>
<dbReference type="EnsemblMetazoa" id="XM_038222396.1">
    <property type="protein sequence ID" value="XP_038078324.1"/>
    <property type="gene ID" value="LOC119745792"/>
</dbReference>
<evidence type="ECO:0000313" key="12">
    <source>
        <dbReference type="Proteomes" id="UP000887568"/>
    </source>
</evidence>
<keyword evidence="3" id="KW-0678">Repressor</keyword>
<evidence type="ECO:0000256" key="6">
    <source>
        <dbReference type="ARBA" id="ARBA00023163"/>
    </source>
</evidence>
<dbReference type="GO" id="GO:0003682">
    <property type="term" value="F:chromatin binding"/>
    <property type="evidence" value="ECO:0007669"/>
    <property type="project" value="TreeGrafter"/>
</dbReference>
<dbReference type="SUPFAM" id="SSF47769">
    <property type="entry name" value="SAM/Pointed domain"/>
    <property type="match status" value="1"/>
</dbReference>
<dbReference type="Gene3D" id="1.10.150.50">
    <property type="entry name" value="Transcription Factor, Ets-1"/>
    <property type="match status" value="1"/>
</dbReference>
<evidence type="ECO:0000256" key="2">
    <source>
        <dbReference type="ARBA" id="ARBA00008469"/>
    </source>
</evidence>
<dbReference type="InterPro" id="IPR004092">
    <property type="entry name" value="Mbt"/>
</dbReference>
<dbReference type="PROSITE" id="PS50105">
    <property type="entry name" value="SAM_DOMAIN"/>
    <property type="match status" value="1"/>
</dbReference>
<keyword evidence="4" id="KW-0677">Repeat</keyword>
<dbReference type="InterPro" id="IPR001660">
    <property type="entry name" value="SAM"/>
</dbReference>
<dbReference type="InterPro" id="IPR050548">
    <property type="entry name" value="PcG_chromatin_remod_factors"/>
</dbReference>
<dbReference type="Pfam" id="PF00536">
    <property type="entry name" value="SAM_1"/>
    <property type="match status" value="1"/>
</dbReference>
<feature type="domain" description="SAM" evidence="10">
    <location>
        <begin position="489"/>
        <end position="554"/>
    </location>
</feature>
<feature type="compositionally biased region" description="Polar residues" evidence="9">
    <location>
        <begin position="224"/>
        <end position="240"/>
    </location>
</feature>
<organism evidence="11 12">
    <name type="scientific">Patiria miniata</name>
    <name type="common">Bat star</name>
    <name type="synonym">Asterina miniata</name>
    <dbReference type="NCBI Taxonomy" id="46514"/>
    <lineage>
        <taxon>Eukaryota</taxon>
        <taxon>Metazoa</taxon>
        <taxon>Echinodermata</taxon>
        <taxon>Eleutherozoa</taxon>
        <taxon>Asterozoa</taxon>
        <taxon>Asteroidea</taxon>
        <taxon>Valvatacea</taxon>
        <taxon>Valvatida</taxon>
        <taxon>Asterinidae</taxon>
        <taxon>Patiria</taxon>
    </lineage>
</organism>
<dbReference type="CDD" id="cd09578">
    <property type="entry name" value="SAM_Scm"/>
    <property type="match status" value="1"/>
</dbReference>
<dbReference type="GO" id="GO:0045892">
    <property type="term" value="P:negative regulation of DNA-templated transcription"/>
    <property type="evidence" value="ECO:0007669"/>
    <property type="project" value="TreeGrafter"/>
</dbReference>
<dbReference type="SUPFAM" id="SSF63748">
    <property type="entry name" value="Tudor/PWWP/MBT"/>
    <property type="match status" value="2"/>
</dbReference>
<dbReference type="Pfam" id="PF02820">
    <property type="entry name" value="MBT"/>
    <property type="match status" value="2"/>
</dbReference>
<dbReference type="RefSeq" id="XP_038078324.1">
    <property type="nucleotide sequence ID" value="XM_038222396.1"/>
</dbReference>
<dbReference type="SMART" id="SM00454">
    <property type="entry name" value="SAM"/>
    <property type="match status" value="1"/>
</dbReference>
<dbReference type="OrthoDB" id="5912862at2759"/>
<dbReference type="InterPro" id="IPR047531">
    <property type="entry name" value="SAM_Scm-like"/>
</dbReference>
<evidence type="ECO:0000256" key="9">
    <source>
        <dbReference type="SAM" id="MobiDB-lite"/>
    </source>
</evidence>
<dbReference type="EnsemblMetazoa" id="XM_038222395.1">
    <property type="protein sequence ID" value="XP_038078323.1"/>
    <property type="gene ID" value="LOC119745792"/>
</dbReference>
<dbReference type="Proteomes" id="UP000887568">
    <property type="component" value="Unplaced"/>
</dbReference>
<evidence type="ECO:0000259" key="10">
    <source>
        <dbReference type="PROSITE" id="PS50105"/>
    </source>
</evidence>
<feature type="compositionally biased region" description="Polar residues" evidence="9">
    <location>
        <begin position="421"/>
        <end position="441"/>
    </location>
</feature>
<dbReference type="Gene3D" id="2.30.30.140">
    <property type="match status" value="2"/>
</dbReference>
<evidence type="ECO:0000256" key="8">
    <source>
        <dbReference type="PROSITE-ProRule" id="PRU00459"/>
    </source>
</evidence>
<reference evidence="11" key="1">
    <citation type="submission" date="2022-11" db="UniProtKB">
        <authorList>
            <consortium name="EnsemblMetazoa"/>
        </authorList>
    </citation>
    <scope>IDENTIFICATION</scope>
</reference>
<dbReference type="OMA" id="CYPGHTQ"/>
<keyword evidence="7" id="KW-0539">Nucleus</keyword>
<feature type="repeat" description="MBT" evidence="8">
    <location>
        <begin position="120"/>
        <end position="221"/>
    </location>
</feature>
<name>A0A914BPX2_PATMI</name>
<protein>
    <recommendedName>
        <fullName evidence="10">SAM domain-containing protein</fullName>
    </recommendedName>
</protein>
<dbReference type="RefSeq" id="XP_038078323.1">
    <property type="nucleotide sequence ID" value="XM_038222395.1"/>
</dbReference>
<dbReference type="PANTHER" id="PTHR12247">
    <property type="entry name" value="POLYCOMB GROUP PROTEIN"/>
    <property type="match status" value="1"/>
</dbReference>
<dbReference type="SMART" id="SM00561">
    <property type="entry name" value="MBT"/>
    <property type="match status" value="2"/>
</dbReference>
<accession>A0A914BPX2</accession>
<evidence type="ECO:0000256" key="5">
    <source>
        <dbReference type="ARBA" id="ARBA00023015"/>
    </source>
</evidence>
<dbReference type="PANTHER" id="PTHR12247:SF132">
    <property type="entry name" value="POLYCOMB PROTEIN SCM"/>
    <property type="match status" value="1"/>
</dbReference>
<keyword evidence="6" id="KW-0804">Transcription</keyword>
<evidence type="ECO:0000256" key="3">
    <source>
        <dbReference type="ARBA" id="ARBA00022491"/>
    </source>
</evidence>
<feature type="repeat" description="MBT" evidence="8">
    <location>
        <begin position="14"/>
        <end position="112"/>
    </location>
</feature>
<evidence type="ECO:0000256" key="4">
    <source>
        <dbReference type="ARBA" id="ARBA00022737"/>
    </source>
</evidence>
<evidence type="ECO:0000313" key="11">
    <source>
        <dbReference type="EnsemblMetazoa" id="XP_038078323.1"/>
    </source>
</evidence>
<feature type="region of interest" description="Disordered" evidence="9">
    <location>
        <begin position="407"/>
        <end position="488"/>
    </location>
</feature>
<comment type="similarity">
    <text evidence="2">Belongs to the SCM family.</text>
</comment>
<dbReference type="InterPro" id="IPR021987">
    <property type="entry name" value="SLED"/>
</dbReference>
<dbReference type="GO" id="GO:0042393">
    <property type="term" value="F:histone binding"/>
    <property type="evidence" value="ECO:0007669"/>
    <property type="project" value="TreeGrafter"/>
</dbReference>
<dbReference type="GO" id="GO:0005634">
    <property type="term" value="C:nucleus"/>
    <property type="evidence" value="ECO:0007669"/>
    <property type="project" value="UniProtKB-SubCell"/>
</dbReference>
<keyword evidence="5" id="KW-0805">Transcription regulation</keyword>
<dbReference type="AlphaFoldDB" id="A0A914BPX2"/>
<feature type="region of interest" description="Disordered" evidence="9">
    <location>
        <begin position="222"/>
        <end position="280"/>
    </location>
</feature>
<sequence length="556" mass="60776">MPANKLPKAPFVSFTWDEYLKGKDANPAPQACFKQAPVPPPNDFTLHSKLEALDPRNITSTCIATIVGLQGPRLRLRLDGSDNKNDFWRLVDSGDIKPIGWCEENGGMLQPPLGFRMNASSWPMFLLRTLNNAKIAPELAFKKEPPTPPENLFKVGMKLEAIDRKNPHLICPATIGGIRDNMIFISFDGWRGVFDYWCEFDSRDIFPVGWAASTGHYLQLPGNKGTSSTRGRKSSAASTVSQPPGATPSASASSPPVSPMTVESGDQSPAYDNEPDTSSPLSVSSVSVSLYINNTCVSGPYLSPHKVLQMPSLIGPAPMDRVLTETLQMCVNSAVQQKAVFAFLKAEEGGTVNVTAHYSSHTHSVSLLAPETTRAFWSLIDQLCEDLLCCGNFFTSKPLHGPCSNCAKQDDGSHHGRHRSYSGNTTKPSAATKRSLSTDSAVSDRGDLKVPRRIRTEAASSTTTVSESREARSESRPSLGPPSRDPTNWSVEEVIRYVTDADHGMASHADTFKKHEIDGKAFLLLNSEMMMKYMSLKLGPALKLCNLIEKLKNKKY</sequence>
<comment type="subcellular location">
    <subcellularLocation>
        <location evidence="1">Nucleus</location>
    </subcellularLocation>
</comment>
<dbReference type="CDD" id="cd20092">
    <property type="entry name" value="MBT_dScm-like_rpt2"/>
    <property type="match status" value="1"/>
</dbReference>
<evidence type="ECO:0000256" key="7">
    <source>
        <dbReference type="ARBA" id="ARBA00023242"/>
    </source>
</evidence>
<evidence type="ECO:0000256" key="1">
    <source>
        <dbReference type="ARBA" id="ARBA00004123"/>
    </source>
</evidence>
<feature type="compositionally biased region" description="Basic and acidic residues" evidence="9">
    <location>
        <begin position="442"/>
        <end position="456"/>
    </location>
</feature>